<comment type="caution">
    <text evidence="1">The sequence shown here is derived from an EMBL/GenBank/DDBJ whole genome shotgun (WGS) entry which is preliminary data.</text>
</comment>
<keyword evidence="2" id="KW-1185">Reference proteome</keyword>
<dbReference type="Proteomes" id="UP001305779">
    <property type="component" value="Unassembled WGS sequence"/>
</dbReference>
<protein>
    <recommendedName>
        <fullName evidence="3">DUF4185 domain-containing protein</fullName>
    </recommendedName>
</protein>
<organism evidence="1 2">
    <name type="scientific">Zasmidium cellare</name>
    <name type="common">Wine cellar mold</name>
    <name type="synonym">Racodium cellare</name>
    <dbReference type="NCBI Taxonomy" id="395010"/>
    <lineage>
        <taxon>Eukaryota</taxon>
        <taxon>Fungi</taxon>
        <taxon>Dikarya</taxon>
        <taxon>Ascomycota</taxon>
        <taxon>Pezizomycotina</taxon>
        <taxon>Dothideomycetes</taxon>
        <taxon>Dothideomycetidae</taxon>
        <taxon>Mycosphaerellales</taxon>
        <taxon>Mycosphaerellaceae</taxon>
        <taxon>Zasmidium</taxon>
    </lineage>
</organism>
<evidence type="ECO:0000313" key="1">
    <source>
        <dbReference type="EMBL" id="KAK4500772.1"/>
    </source>
</evidence>
<name>A0ABR0EH29_ZASCE</name>
<evidence type="ECO:0008006" key="3">
    <source>
        <dbReference type="Google" id="ProtNLM"/>
    </source>
</evidence>
<gene>
    <name evidence="1" type="ORF">PRZ48_008962</name>
</gene>
<accession>A0ABR0EH29</accession>
<sequence length="424" mass="46223">MRLHVSYRSIWLGGKKGGEDVRAKNPYPPASTPQFEIRKMTMILVVLCLLVVHCLADTATTANPVATATPGQFIGYRNASNTQSLRDLGFMGRLGNTWILSFGDQLGTLKRDNYDPNTGNGACQTLTGRDGGGIQSDDPLAYADINTTTIFGNCQNVPQAGYWCPLVKGDQDNEGLGITNVVDINGTHGAIWTLPTLQPGCSTPCPAGAGLAVVSFDGQGIPRCSRPFGKTTWTVNEPTWGQLGAINATTNGIEYVYVYANGYNNNKQINSVVAARVPKTQAFQLGSYEYYQGNGVWNETRIYINQLSSASPQNLGLIAGQGGIFYSNYYKRFIYITNGQGVSDGDSIYQFYAVAAQNPWGPWSNRVNLFSIDTSKQLPHYNNGLPASYGGFPMPKFFSVDGKTIYFSFTYVAFYEGVVKVLFK</sequence>
<reference evidence="1 2" key="1">
    <citation type="journal article" date="2023" name="G3 (Bethesda)">
        <title>A chromosome-level genome assembly of Zasmidium syzygii isolated from banana leaves.</title>
        <authorList>
            <person name="van Westerhoven A.C."/>
            <person name="Mehrabi R."/>
            <person name="Talebi R."/>
            <person name="Steentjes M.B.F."/>
            <person name="Corcolon B."/>
            <person name="Chong P.A."/>
            <person name="Kema G.H.J."/>
            <person name="Seidl M.F."/>
        </authorList>
    </citation>
    <scope>NUCLEOTIDE SEQUENCE [LARGE SCALE GENOMIC DNA]</scope>
    <source>
        <strain evidence="1 2">P124</strain>
    </source>
</reference>
<evidence type="ECO:0000313" key="2">
    <source>
        <dbReference type="Proteomes" id="UP001305779"/>
    </source>
</evidence>
<dbReference type="EMBL" id="JAXOVC010000006">
    <property type="protein sequence ID" value="KAK4500772.1"/>
    <property type="molecule type" value="Genomic_DNA"/>
</dbReference>
<proteinExistence type="predicted"/>